<dbReference type="EMBL" id="ML977525">
    <property type="protein sequence ID" value="KAF2123592.1"/>
    <property type="molecule type" value="Genomic_DNA"/>
</dbReference>
<organism evidence="2 3">
    <name type="scientific">Dothidotthia symphoricarpi CBS 119687</name>
    <dbReference type="NCBI Taxonomy" id="1392245"/>
    <lineage>
        <taxon>Eukaryota</taxon>
        <taxon>Fungi</taxon>
        <taxon>Dikarya</taxon>
        <taxon>Ascomycota</taxon>
        <taxon>Pezizomycotina</taxon>
        <taxon>Dothideomycetes</taxon>
        <taxon>Pleosporomycetidae</taxon>
        <taxon>Pleosporales</taxon>
        <taxon>Dothidotthiaceae</taxon>
        <taxon>Dothidotthia</taxon>
    </lineage>
</organism>
<feature type="region of interest" description="Disordered" evidence="1">
    <location>
        <begin position="226"/>
        <end position="261"/>
    </location>
</feature>
<evidence type="ECO:0000313" key="3">
    <source>
        <dbReference type="Proteomes" id="UP000799771"/>
    </source>
</evidence>
<dbReference type="GeneID" id="54409719"/>
<proteinExistence type="predicted"/>
<feature type="compositionally biased region" description="Polar residues" evidence="1">
    <location>
        <begin position="232"/>
        <end position="241"/>
    </location>
</feature>
<evidence type="ECO:0000313" key="2">
    <source>
        <dbReference type="EMBL" id="KAF2123592.1"/>
    </source>
</evidence>
<reference evidence="2" key="1">
    <citation type="journal article" date="2020" name="Stud. Mycol.">
        <title>101 Dothideomycetes genomes: a test case for predicting lifestyles and emergence of pathogens.</title>
        <authorList>
            <person name="Haridas S."/>
            <person name="Albert R."/>
            <person name="Binder M."/>
            <person name="Bloem J."/>
            <person name="Labutti K."/>
            <person name="Salamov A."/>
            <person name="Andreopoulos B."/>
            <person name="Baker S."/>
            <person name="Barry K."/>
            <person name="Bills G."/>
            <person name="Bluhm B."/>
            <person name="Cannon C."/>
            <person name="Castanera R."/>
            <person name="Culley D."/>
            <person name="Daum C."/>
            <person name="Ezra D."/>
            <person name="Gonzalez J."/>
            <person name="Henrissat B."/>
            <person name="Kuo A."/>
            <person name="Liang C."/>
            <person name="Lipzen A."/>
            <person name="Lutzoni F."/>
            <person name="Magnuson J."/>
            <person name="Mondo S."/>
            <person name="Nolan M."/>
            <person name="Ohm R."/>
            <person name="Pangilinan J."/>
            <person name="Park H.-J."/>
            <person name="Ramirez L."/>
            <person name="Alfaro M."/>
            <person name="Sun H."/>
            <person name="Tritt A."/>
            <person name="Yoshinaga Y."/>
            <person name="Zwiers L.-H."/>
            <person name="Turgeon B."/>
            <person name="Goodwin S."/>
            <person name="Spatafora J."/>
            <person name="Crous P."/>
            <person name="Grigoriev I."/>
        </authorList>
    </citation>
    <scope>NUCLEOTIDE SEQUENCE</scope>
    <source>
        <strain evidence="2">CBS 119687</strain>
    </source>
</reference>
<keyword evidence="3" id="KW-1185">Reference proteome</keyword>
<dbReference type="Proteomes" id="UP000799771">
    <property type="component" value="Unassembled WGS sequence"/>
</dbReference>
<protein>
    <submittedName>
        <fullName evidence="2">Uncharacterized protein</fullName>
    </submittedName>
</protein>
<dbReference type="RefSeq" id="XP_033517986.1">
    <property type="nucleotide sequence ID" value="XM_033669287.1"/>
</dbReference>
<name>A0A6A5ZV53_9PLEO</name>
<gene>
    <name evidence="2" type="ORF">P153DRAFT_371563</name>
</gene>
<dbReference type="AlphaFoldDB" id="A0A6A5ZV53"/>
<evidence type="ECO:0000256" key="1">
    <source>
        <dbReference type="SAM" id="MobiDB-lite"/>
    </source>
</evidence>
<sequence length="511" mass="56279">MPPTTKSDIDRLLPTPTNGRRNELVAAFSSQFATLASDILAIEQTRTRNELLDYLWLPAVWLSIHLCQDPDRDLSSFATEHSAPLSVFTESVRGAGGPLYNVHRIIHHWGQDFHARLHNKHNIELPLRPSHHLLERLAAVARRAPNINTFAEQFVSFLPVHFATLIKRDHETALFNSGHRVVRTGDIAAFYDDFFVTSKAPTTPPIVRMPTKRGPTSPLLRTRSQKRLAVGKSQTNITPTPSRHRNSDIATPEIGRRDSTADLSLNFTTDSLLRGSQPPSSPNLRIEDSVLIDQNDTTNFDTTNFELPDITLGEIDGTSQSETMNCEMLALLTKLQPGLAEELEKNRTLQTQAVKTTRDAEAARDSAVKAVEALRDSIGTELQFKQGAMVNMANLRLVGAQMERELTEVAALRDLYVSSESDDDDDNVLVPSLGSKQAMLQAAEKQVSLAEGRVNKVQLALERVGAAEKKLAQKWTEVSAAKQAEKSSKAPMLALAQFCSGVGADGTFPGL</sequence>
<accession>A0A6A5ZV53</accession>